<keyword evidence="3" id="KW-1185">Reference proteome</keyword>
<reference evidence="2 3" key="1">
    <citation type="journal article" date="2023" name="G3 (Bethesda)">
        <title>A chromosome-level genome assembly of Zasmidium syzygii isolated from banana leaves.</title>
        <authorList>
            <person name="van Westerhoven A.C."/>
            <person name="Mehrabi R."/>
            <person name="Talebi R."/>
            <person name="Steentjes M.B.F."/>
            <person name="Corcolon B."/>
            <person name="Chong P.A."/>
            <person name="Kema G.H.J."/>
            <person name="Seidl M.F."/>
        </authorList>
    </citation>
    <scope>NUCLEOTIDE SEQUENCE [LARGE SCALE GENOMIC DNA]</scope>
    <source>
        <strain evidence="2 3">P124</strain>
    </source>
</reference>
<name>A0ABR0EXD1_ZASCE</name>
<accession>A0ABR0EXD1</accession>
<dbReference type="EMBL" id="JAXOVC010000001">
    <property type="protein sequence ID" value="KAK4506297.1"/>
    <property type="molecule type" value="Genomic_DNA"/>
</dbReference>
<feature type="signal peptide" evidence="1">
    <location>
        <begin position="1"/>
        <end position="19"/>
    </location>
</feature>
<evidence type="ECO:0000256" key="1">
    <source>
        <dbReference type="SAM" id="SignalP"/>
    </source>
</evidence>
<comment type="caution">
    <text evidence="2">The sequence shown here is derived from an EMBL/GenBank/DDBJ whole genome shotgun (WGS) entry which is preliminary data.</text>
</comment>
<feature type="chain" id="PRO_5046893751" description="Transmembrane protein" evidence="1">
    <location>
        <begin position="20"/>
        <end position="343"/>
    </location>
</feature>
<dbReference type="Proteomes" id="UP001305779">
    <property type="component" value="Unassembled WGS sequence"/>
</dbReference>
<sequence length="343" mass="36492">MITLVALYALAALMRPTVAQYIEFYSGEQCNGASQQIIDPANTRQCYDIPGDTAGAEVALLDGTVVKTYTGGSCANPYGEFTMNPSCVLLESQITGIEIVSSPTTRDVDVALEKRDFALLIFSAGAGLIFSGLNGLATSCLGGDWSTPRKATAAGISCVVNTLQTAFGAYLAAKTFAGAVAAALALGAARKRDGITGVEFEHPRGVGYMYMHPAHEGEFGTEENPAYIYLDKDDESSHLVYWKSNTTHHVRKGVGHNIDPLSKRDAQIDMFYDWNTNDTGNQPAASDESTLANDFVNWLQSQDASDEACVAICNSGATVSEGYIGFVQHGAQVTAPQCDMSCS</sequence>
<evidence type="ECO:0000313" key="2">
    <source>
        <dbReference type="EMBL" id="KAK4506297.1"/>
    </source>
</evidence>
<evidence type="ECO:0008006" key="4">
    <source>
        <dbReference type="Google" id="ProtNLM"/>
    </source>
</evidence>
<keyword evidence="1" id="KW-0732">Signal</keyword>
<gene>
    <name evidence="2" type="ORF">PRZ48_000027</name>
</gene>
<evidence type="ECO:0000313" key="3">
    <source>
        <dbReference type="Proteomes" id="UP001305779"/>
    </source>
</evidence>
<organism evidence="2 3">
    <name type="scientific">Zasmidium cellare</name>
    <name type="common">Wine cellar mold</name>
    <name type="synonym">Racodium cellare</name>
    <dbReference type="NCBI Taxonomy" id="395010"/>
    <lineage>
        <taxon>Eukaryota</taxon>
        <taxon>Fungi</taxon>
        <taxon>Dikarya</taxon>
        <taxon>Ascomycota</taxon>
        <taxon>Pezizomycotina</taxon>
        <taxon>Dothideomycetes</taxon>
        <taxon>Dothideomycetidae</taxon>
        <taxon>Mycosphaerellales</taxon>
        <taxon>Mycosphaerellaceae</taxon>
        <taxon>Zasmidium</taxon>
    </lineage>
</organism>
<protein>
    <recommendedName>
        <fullName evidence="4">Transmembrane protein</fullName>
    </recommendedName>
</protein>
<proteinExistence type="predicted"/>